<organism evidence="1 2">
    <name type="scientific">Micromonospora purpureochromogenes</name>
    <dbReference type="NCBI Taxonomy" id="47872"/>
    <lineage>
        <taxon>Bacteria</taxon>
        <taxon>Bacillati</taxon>
        <taxon>Actinomycetota</taxon>
        <taxon>Actinomycetes</taxon>
        <taxon>Micromonosporales</taxon>
        <taxon>Micromonosporaceae</taxon>
        <taxon>Micromonospora</taxon>
    </lineage>
</organism>
<evidence type="ECO:0000313" key="2">
    <source>
        <dbReference type="Proteomes" id="UP000198228"/>
    </source>
</evidence>
<dbReference type="AlphaFoldDB" id="A0A1C5AJB5"/>
<protein>
    <recommendedName>
        <fullName evidence="3">DUF1579 domain-containing protein</fullName>
    </recommendedName>
</protein>
<evidence type="ECO:0008006" key="3">
    <source>
        <dbReference type="Google" id="ProtNLM"/>
    </source>
</evidence>
<evidence type="ECO:0000313" key="1">
    <source>
        <dbReference type="EMBL" id="SCF45328.1"/>
    </source>
</evidence>
<reference evidence="1 2" key="1">
    <citation type="submission" date="2016-06" db="EMBL/GenBank/DDBJ databases">
        <authorList>
            <person name="Kjaerup R.B."/>
            <person name="Dalgaard T.S."/>
            <person name="Juul-Madsen H.R."/>
        </authorList>
    </citation>
    <scope>NUCLEOTIDE SEQUENCE [LARGE SCALE GENOMIC DNA]</scope>
    <source>
        <strain evidence="1 2">DSM 43821</strain>
    </source>
</reference>
<gene>
    <name evidence="1" type="ORF">GA0074696_6160</name>
</gene>
<sequence length="110" mass="11689">MVLSEFAGSWVGSNGFRLMPDHLLAEFPATMTVATAAGGHLTSIAYSWRHPDDGHQNGLLLIAAAGEDGSLTAVWGDSWHQKPVPMSRCPAGRGAGDTFQFEGDYGGGWR</sequence>
<name>A0A1C5AJB5_9ACTN</name>
<dbReference type="Proteomes" id="UP000198228">
    <property type="component" value="Chromosome I"/>
</dbReference>
<proteinExistence type="predicted"/>
<accession>A0A1C5AJB5</accession>
<dbReference type="EMBL" id="LT607410">
    <property type="protein sequence ID" value="SCF45328.1"/>
    <property type="molecule type" value="Genomic_DNA"/>
</dbReference>
<dbReference type="RefSeq" id="WP_231925207.1">
    <property type="nucleotide sequence ID" value="NZ_LT607410.1"/>
</dbReference>